<comment type="caution">
    <text evidence="1">The sequence shown here is derived from an EMBL/GenBank/DDBJ whole genome shotgun (WGS) entry which is preliminary data.</text>
</comment>
<accession>A0ABT9ZUK2</accession>
<organism evidence="1 2">
    <name type="scientific">Evansella vedderi</name>
    <dbReference type="NCBI Taxonomy" id="38282"/>
    <lineage>
        <taxon>Bacteria</taxon>
        <taxon>Bacillati</taxon>
        <taxon>Bacillota</taxon>
        <taxon>Bacilli</taxon>
        <taxon>Bacillales</taxon>
        <taxon>Bacillaceae</taxon>
        <taxon>Evansella</taxon>
    </lineage>
</organism>
<dbReference type="Proteomes" id="UP001230005">
    <property type="component" value="Unassembled WGS sequence"/>
</dbReference>
<gene>
    <name evidence="1" type="ORF">J2S74_002308</name>
</gene>
<evidence type="ECO:0000313" key="2">
    <source>
        <dbReference type="Proteomes" id="UP001230005"/>
    </source>
</evidence>
<dbReference type="EMBL" id="JAUSUG010000008">
    <property type="protein sequence ID" value="MDQ0254926.1"/>
    <property type="molecule type" value="Genomic_DNA"/>
</dbReference>
<sequence length="111" mass="12678">MIGDYFTDEFTVKRNQKQTVNGRTFNNPVTLGTIKGAMDALSGDQRFAADQSQYSSSHELFTFADGVAVKKGDQIIDEDDQVYTVKFIDHNMSMGHIRMEVEWNEYAQKKE</sequence>
<keyword evidence="2" id="KW-1185">Reference proteome</keyword>
<dbReference type="RefSeq" id="WP_307325570.1">
    <property type="nucleotide sequence ID" value="NZ_JAUSUG010000008.1"/>
</dbReference>
<evidence type="ECO:0000313" key="1">
    <source>
        <dbReference type="EMBL" id="MDQ0254926.1"/>
    </source>
</evidence>
<name>A0ABT9ZUK2_9BACI</name>
<proteinExistence type="predicted"/>
<evidence type="ECO:0008006" key="3">
    <source>
        <dbReference type="Google" id="ProtNLM"/>
    </source>
</evidence>
<reference evidence="1 2" key="1">
    <citation type="submission" date="2023-07" db="EMBL/GenBank/DDBJ databases">
        <title>Genomic Encyclopedia of Type Strains, Phase IV (KMG-IV): sequencing the most valuable type-strain genomes for metagenomic binning, comparative biology and taxonomic classification.</title>
        <authorList>
            <person name="Goeker M."/>
        </authorList>
    </citation>
    <scope>NUCLEOTIDE SEQUENCE [LARGE SCALE GENOMIC DNA]</scope>
    <source>
        <strain evidence="1 2">DSM 9768</strain>
    </source>
</reference>
<protein>
    <recommendedName>
        <fullName evidence="3">Phage protein</fullName>
    </recommendedName>
</protein>